<reference evidence="2" key="1">
    <citation type="journal article" date="2014" name="PLoS Pathog.">
        <title>Expression profiling during Arabidopsis/downy mildew interaction reveals a highly-expressed effector that attenuates responses to salicylic acid.</title>
        <authorList>
            <person name="Asai S."/>
            <person name="Rallapalli G."/>
            <person name="Piquerez S.J.M."/>
            <person name="Caillaud M.C."/>
            <person name="Furzer O.J."/>
            <person name="Ishaque N."/>
            <person name="Wirthmueller L."/>
            <person name="Fabro G."/>
            <person name="Shirasu K."/>
            <person name="Jones J.D.G."/>
        </authorList>
    </citation>
    <scope>NUCLEOTIDE SEQUENCE</scope>
    <source>
        <strain evidence="2">Emoy2</strain>
    </source>
</reference>
<keyword evidence="1" id="KW-0732">Signal</keyword>
<gene>
    <name evidence="2" type="primary">HaRxL111</name>
</gene>
<feature type="signal peptide" evidence="1">
    <location>
        <begin position="1"/>
        <end position="26"/>
    </location>
</feature>
<evidence type="ECO:0000313" key="2">
    <source>
        <dbReference type="EMBL" id="BAP68835.1"/>
    </source>
</evidence>
<evidence type="ECO:0000256" key="1">
    <source>
        <dbReference type="SAM" id="SignalP"/>
    </source>
</evidence>
<accession>A0A090BF22</accession>
<proteinExistence type="evidence at transcript level"/>
<name>A0A090BF22_HYAAE</name>
<feature type="non-terminal residue" evidence="2">
    <location>
        <position position="240"/>
    </location>
</feature>
<feature type="chain" id="PRO_5001853093" evidence="1">
    <location>
        <begin position="27"/>
        <end position="240"/>
    </location>
</feature>
<sequence>MRPLSSFFKTLVILHWTSAGSTPANGDPIDVGARKLSDSPSPLNLSASIESTGSQLQAPVVGNMYAELQGQEARNVESILPTALLIVDVEKVVAKPPKQLAAGVEKIDKNARMIAAWELAGKIATRQKREVIDTFQKGEMIEDRQRLQLWTELNEPRYSYREVRRLFQPGKRDELVKLFLQLREHPEHKKRVEAMQRELLEERPEALPEVLDVWLQLELSPEGAFFMMPVSAISSKHNSG</sequence>
<organism evidence="2">
    <name type="scientific">Hyaloperonospora arabidopsidis (strain Emoy2)</name>
    <name type="common">Downy mildew agent</name>
    <name type="synonym">Peronospora arabidopsidis</name>
    <dbReference type="NCBI Taxonomy" id="559515"/>
    <lineage>
        <taxon>Eukaryota</taxon>
        <taxon>Sar</taxon>
        <taxon>Stramenopiles</taxon>
        <taxon>Oomycota</taxon>
        <taxon>Peronosporomycetes</taxon>
        <taxon>Peronosporales</taxon>
        <taxon>Peronosporaceae</taxon>
        <taxon>Hyaloperonospora</taxon>
    </lineage>
</organism>
<dbReference type="EMBL" id="AB922260">
    <property type="protein sequence ID" value="BAP68835.1"/>
    <property type="molecule type" value="mRNA"/>
</dbReference>
<dbReference type="AlphaFoldDB" id="A0A090BF22"/>
<protein>
    <submittedName>
        <fullName evidence="2">RxLR effector candidate protein</fullName>
    </submittedName>
</protein>